<sequence length="415" mass="47091">MLQPESCRRFFREFRPLNEPLSNPLLNKPEPLEDKTSDRDGTRNIRSWARSVSAGTPASASSAPSSEAGLSAIDATTNRTKSSHEAHLYNSALNKNHMAFVTELRPDLEDVVAKLTKPLKVGEPLASDEDIVRKLDYLEMQLDILMDNISMIRKQHIDETPYEKTLDIAIPTNSFGISLALRCIRALKHTKPPEMDYLSSAINLAIRTEHYHNFFDWEVISTAKPGSIVGMPLSWLRDFVEEVICDDDIAYIITEKVWDSVRLCPAASLVFAPVIVEDNKDRQLQPINEAADQLRGAVAAALEANSPYLKDSNVVFGVAANLSVMFLYVAWREEAKSALRKPHYCFYRLRGFNLEEEADMRQAQHLLIRVYVWAARERRVAIEEELRPLLLKEKEEVLKRRDGTKEPGELDRGSE</sequence>
<proteinExistence type="predicted"/>
<gene>
    <name evidence="1" type="ORF">F4821DRAFT_222934</name>
</gene>
<protein>
    <submittedName>
        <fullName evidence="1">Uncharacterized protein</fullName>
    </submittedName>
</protein>
<evidence type="ECO:0000313" key="2">
    <source>
        <dbReference type="Proteomes" id="UP001497680"/>
    </source>
</evidence>
<keyword evidence="2" id="KW-1185">Reference proteome</keyword>
<accession>A0ACC0DLQ7</accession>
<name>A0ACC0DLQ7_9PEZI</name>
<reference evidence="1 2" key="1">
    <citation type="journal article" date="2022" name="New Phytol.">
        <title>Ecological generalism drives hyperdiversity of secondary metabolite gene clusters in xylarialean endophytes.</title>
        <authorList>
            <person name="Franco M.E.E."/>
            <person name="Wisecaver J.H."/>
            <person name="Arnold A.E."/>
            <person name="Ju Y.M."/>
            <person name="Slot J.C."/>
            <person name="Ahrendt S."/>
            <person name="Moore L.P."/>
            <person name="Eastman K.E."/>
            <person name="Scott K."/>
            <person name="Konkel Z."/>
            <person name="Mondo S.J."/>
            <person name="Kuo A."/>
            <person name="Hayes R.D."/>
            <person name="Haridas S."/>
            <person name="Andreopoulos B."/>
            <person name="Riley R."/>
            <person name="LaButti K."/>
            <person name="Pangilinan J."/>
            <person name="Lipzen A."/>
            <person name="Amirebrahimi M."/>
            <person name="Yan J."/>
            <person name="Adam C."/>
            <person name="Keymanesh K."/>
            <person name="Ng V."/>
            <person name="Louie K."/>
            <person name="Northen T."/>
            <person name="Drula E."/>
            <person name="Henrissat B."/>
            <person name="Hsieh H.M."/>
            <person name="Youens-Clark K."/>
            <person name="Lutzoni F."/>
            <person name="Miadlikowska J."/>
            <person name="Eastwood D.C."/>
            <person name="Hamelin R.C."/>
            <person name="Grigoriev I.V."/>
            <person name="U'Ren J.M."/>
        </authorList>
    </citation>
    <scope>NUCLEOTIDE SEQUENCE [LARGE SCALE GENOMIC DNA]</scope>
    <source>
        <strain evidence="1 2">ER1909</strain>
    </source>
</reference>
<organism evidence="1 2">
    <name type="scientific">Hypoxylon rubiginosum</name>
    <dbReference type="NCBI Taxonomy" id="110542"/>
    <lineage>
        <taxon>Eukaryota</taxon>
        <taxon>Fungi</taxon>
        <taxon>Dikarya</taxon>
        <taxon>Ascomycota</taxon>
        <taxon>Pezizomycotina</taxon>
        <taxon>Sordariomycetes</taxon>
        <taxon>Xylariomycetidae</taxon>
        <taxon>Xylariales</taxon>
        <taxon>Hypoxylaceae</taxon>
        <taxon>Hypoxylon</taxon>
    </lineage>
</organism>
<evidence type="ECO:0000313" key="1">
    <source>
        <dbReference type="EMBL" id="KAI6093431.1"/>
    </source>
</evidence>
<dbReference type="Proteomes" id="UP001497680">
    <property type="component" value="Unassembled WGS sequence"/>
</dbReference>
<dbReference type="EMBL" id="MU394281">
    <property type="protein sequence ID" value="KAI6093431.1"/>
    <property type="molecule type" value="Genomic_DNA"/>
</dbReference>
<comment type="caution">
    <text evidence="1">The sequence shown here is derived from an EMBL/GenBank/DDBJ whole genome shotgun (WGS) entry which is preliminary data.</text>
</comment>